<keyword evidence="2" id="KW-1133">Transmembrane helix</keyword>
<reference evidence="4" key="1">
    <citation type="journal article" date="2019" name="Int. J. Syst. Evol. Microbiol.">
        <title>The Global Catalogue of Microorganisms (GCM) 10K type strain sequencing project: providing services to taxonomists for standard genome sequencing and annotation.</title>
        <authorList>
            <consortium name="The Broad Institute Genomics Platform"/>
            <consortium name="The Broad Institute Genome Sequencing Center for Infectious Disease"/>
            <person name="Wu L."/>
            <person name="Ma J."/>
        </authorList>
    </citation>
    <scope>NUCLEOTIDE SEQUENCE [LARGE SCALE GENOMIC DNA]</scope>
    <source>
        <strain evidence="4">CGMCC 4.7237</strain>
    </source>
</reference>
<dbReference type="Proteomes" id="UP001595765">
    <property type="component" value="Unassembled WGS sequence"/>
</dbReference>
<keyword evidence="2" id="KW-0812">Transmembrane</keyword>
<comment type="caution">
    <text evidence="3">The sequence shown here is derived from an EMBL/GenBank/DDBJ whole genome shotgun (WGS) entry which is preliminary data.</text>
</comment>
<dbReference type="RefSeq" id="WP_386436580.1">
    <property type="nucleotide sequence ID" value="NZ_JBHSBB010000030.1"/>
</dbReference>
<gene>
    <name evidence="3" type="ORF">ACFO3J_31055</name>
</gene>
<evidence type="ECO:0000256" key="2">
    <source>
        <dbReference type="SAM" id="Phobius"/>
    </source>
</evidence>
<accession>A0ABV8HYA3</accession>
<feature type="compositionally biased region" description="Basic and acidic residues" evidence="1">
    <location>
        <begin position="1"/>
        <end position="15"/>
    </location>
</feature>
<proteinExistence type="predicted"/>
<feature type="compositionally biased region" description="Basic and acidic residues" evidence="1">
    <location>
        <begin position="28"/>
        <end position="49"/>
    </location>
</feature>
<organism evidence="3 4">
    <name type="scientific">Streptomyces polygonati</name>
    <dbReference type="NCBI Taxonomy" id="1617087"/>
    <lineage>
        <taxon>Bacteria</taxon>
        <taxon>Bacillati</taxon>
        <taxon>Actinomycetota</taxon>
        <taxon>Actinomycetes</taxon>
        <taxon>Kitasatosporales</taxon>
        <taxon>Streptomycetaceae</taxon>
        <taxon>Streptomyces</taxon>
    </lineage>
</organism>
<feature type="transmembrane region" description="Helical" evidence="2">
    <location>
        <begin position="75"/>
        <end position="95"/>
    </location>
</feature>
<keyword evidence="2" id="KW-0472">Membrane</keyword>
<evidence type="ECO:0008006" key="5">
    <source>
        <dbReference type="Google" id="ProtNLM"/>
    </source>
</evidence>
<dbReference type="EMBL" id="JBHSBB010000030">
    <property type="protein sequence ID" value="MFC4035876.1"/>
    <property type="molecule type" value="Genomic_DNA"/>
</dbReference>
<keyword evidence="4" id="KW-1185">Reference proteome</keyword>
<feature type="region of interest" description="Disordered" evidence="1">
    <location>
        <begin position="1"/>
        <end position="57"/>
    </location>
</feature>
<protein>
    <recommendedName>
        <fullName evidence="5">Phospholipid/glycerol acyltransferase domain-containing protein</fullName>
    </recommendedName>
</protein>
<feature type="transmembrane region" description="Helical" evidence="2">
    <location>
        <begin position="115"/>
        <end position="134"/>
    </location>
</feature>
<name>A0ABV8HYA3_9ACTN</name>
<evidence type="ECO:0000313" key="3">
    <source>
        <dbReference type="EMBL" id="MFC4035876.1"/>
    </source>
</evidence>
<evidence type="ECO:0000313" key="4">
    <source>
        <dbReference type="Proteomes" id="UP001595765"/>
    </source>
</evidence>
<sequence length="400" mass="42896">MRRPTTGDRAARTTRVEPALRAGAVGRAEPRDRGEPPATPTEERADPPGRPRPRRPGAAVAAALVTTARRTVTTALLLALLPVAAAVLIAVTVLGAPVSLAARGPWRPTRMTGFLLVYLLVDLAGLLAATVLFLRGPFAGPTARDRRAADAFALLARLLAVLRGAAQRLFDLDVEMTPALPPPAERPTDVPLLILVRHAGLGDSFLLLQILLTEAGLLPHTVLKGVLRADPCLDVLLGRVPHCFLPPASGTAEDAIAALAAGLRPRDGLVIFPEGGNFTPRRHHRAVARLRRLGQYRRAARAAGLHYVLPPRDAGTFAALTAAPTADVLFVAHAGLDVIASPRAAWSFLPFRRPVRVHWWRIPAAEIPAGDAARSEWLLGQWERMDRWTAEQAIPATPHV</sequence>
<evidence type="ECO:0000256" key="1">
    <source>
        <dbReference type="SAM" id="MobiDB-lite"/>
    </source>
</evidence>